<evidence type="ECO:0000256" key="1">
    <source>
        <dbReference type="ARBA" id="ARBA00004141"/>
    </source>
</evidence>
<reference evidence="9" key="1">
    <citation type="journal article" date="2019" name="Int. J. Syst. Evol. Microbiol.">
        <title>The Global Catalogue of Microorganisms (GCM) 10K type strain sequencing project: providing services to taxonomists for standard genome sequencing and annotation.</title>
        <authorList>
            <consortium name="The Broad Institute Genomics Platform"/>
            <consortium name="The Broad Institute Genome Sequencing Center for Infectious Disease"/>
            <person name="Wu L."/>
            <person name="Ma J."/>
        </authorList>
    </citation>
    <scope>NUCLEOTIDE SEQUENCE [LARGE SCALE GENOMIC DNA]</scope>
    <source>
        <strain evidence="9">PJ61</strain>
    </source>
</reference>
<feature type="transmembrane region" description="Helical" evidence="7">
    <location>
        <begin position="421"/>
        <end position="444"/>
    </location>
</feature>
<feature type="transmembrane region" description="Helical" evidence="7">
    <location>
        <begin position="268"/>
        <end position="290"/>
    </location>
</feature>
<feature type="compositionally biased region" description="Polar residues" evidence="6">
    <location>
        <begin position="1"/>
        <end position="15"/>
    </location>
</feature>
<feature type="transmembrane region" description="Helical" evidence="7">
    <location>
        <begin position="386"/>
        <end position="409"/>
    </location>
</feature>
<evidence type="ECO:0000256" key="5">
    <source>
        <dbReference type="ARBA" id="ARBA00023136"/>
    </source>
</evidence>
<dbReference type="Pfam" id="PF01566">
    <property type="entry name" value="Nramp"/>
    <property type="match status" value="1"/>
</dbReference>
<dbReference type="RefSeq" id="WP_286398462.1">
    <property type="nucleotide sequence ID" value="NZ_JBHSDQ010000001.1"/>
</dbReference>
<dbReference type="EMBL" id="JBHSDQ010000001">
    <property type="protein sequence ID" value="MFC4395135.1"/>
    <property type="molecule type" value="Genomic_DNA"/>
</dbReference>
<evidence type="ECO:0000256" key="2">
    <source>
        <dbReference type="ARBA" id="ARBA00022448"/>
    </source>
</evidence>
<feature type="transmembrane region" description="Helical" evidence="7">
    <location>
        <begin position="170"/>
        <end position="187"/>
    </location>
</feature>
<protein>
    <submittedName>
        <fullName evidence="8">Nramp family divalent metal transporter</fullName>
    </submittedName>
</protein>
<feature type="transmembrane region" description="Helical" evidence="7">
    <location>
        <begin position="105"/>
        <end position="123"/>
    </location>
</feature>
<evidence type="ECO:0000256" key="6">
    <source>
        <dbReference type="SAM" id="MobiDB-lite"/>
    </source>
</evidence>
<organism evidence="8 9">
    <name type="scientific">Arthrobacter sedimenti</name>
    <dbReference type="NCBI Taxonomy" id="2694931"/>
    <lineage>
        <taxon>Bacteria</taxon>
        <taxon>Bacillati</taxon>
        <taxon>Actinomycetota</taxon>
        <taxon>Actinomycetes</taxon>
        <taxon>Micrococcales</taxon>
        <taxon>Micrococcaceae</taxon>
        <taxon>Arthrobacter</taxon>
    </lineage>
</organism>
<name>A0ABV8WGS0_9MICC</name>
<keyword evidence="4 7" id="KW-1133">Transmembrane helix</keyword>
<dbReference type="InterPro" id="IPR001046">
    <property type="entry name" value="NRAMP_fam"/>
</dbReference>
<dbReference type="PANTHER" id="PTHR11706">
    <property type="entry name" value="SOLUTE CARRIER PROTEIN FAMILY 11 MEMBER"/>
    <property type="match status" value="1"/>
</dbReference>
<feature type="transmembrane region" description="Helical" evidence="7">
    <location>
        <begin position="361"/>
        <end position="380"/>
    </location>
</feature>
<sequence length="450" mass="46825">MSKAETTGRPQTDGTATGARRQSRLRRFGSLLGPGLVTGAADDDPSGIATYAKAGATFSNGMLWTAPVALPMMMAVQEICDRTALATGESLGWLARRKFSRRPRVVIGILIVALLVGNILNAAADLMAIGQGMQMLGAGPDHLWSALAGIGIAVALMSGSFAVIAKVFKWLCVTLLAYVAVLFVANVDWPDVLEGMLGMKFSFAPQYLGLIVAVLGTTISPYLFFWQSAHRVEELRAEDRGGDQAVGLRDRPDTAAAAHTLRNARADVFTGMVFSVLVMFSIMAATAATLGRDGTDVNTAADVAKALEPVVGPAATFLFAAGFIGTGILGVPVLAASGAAGLSGLLGKDWGLDLSPRRAPLFYALLGVGIVAGVLISFFSNDPIGLLVFSATINGIAAAPFLVVTMLISRDKAIMGEYRNGWLAATLGWFTAAVMLVAGGIGVWTTLTGA</sequence>
<feature type="region of interest" description="Disordered" evidence="6">
    <location>
        <begin position="1"/>
        <end position="21"/>
    </location>
</feature>
<keyword evidence="9" id="KW-1185">Reference proteome</keyword>
<evidence type="ECO:0000256" key="4">
    <source>
        <dbReference type="ARBA" id="ARBA00022989"/>
    </source>
</evidence>
<feature type="transmembrane region" description="Helical" evidence="7">
    <location>
        <begin position="207"/>
        <end position="226"/>
    </location>
</feature>
<evidence type="ECO:0000313" key="9">
    <source>
        <dbReference type="Proteomes" id="UP001595778"/>
    </source>
</evidence>
<evidence type="ECO:0000313" key="8">
    <source>
        <dbReference type="EMBL" id="MFC4395135.1"/>
    </source>
</evidence>
<dbReference type="PANTHER" id="PTHR11706:SF33">
    <property type="entry name" value="NATURAL RESISTANCE-ASSOCIATED MACROPHAGE PROTEIN 2"/>
    <property type="match status" value="1"/>
</dbReference>
<evidence type="ECO:0000256" key="7">
    <source>
        <dbReference type="SAM" id="Phobius"/>
    </source>
</evidence>
<feature type="transmembrane region" description="Helical" evidence="7">
    <location>
        <begin position="143"/>
        <end position="163"/>
    </location>
</feature>
<keyword evidence="5 7" id="KW-0472">Membrane</keyword>
<proteinExistence type="predicted"/>
<dbReference type="Proteomes" id="UP001595778">
    <property type="component" value="Unassembled WGS sequence"/>
</dbReference>
<accession>A0ABV8WGS0</accession>
<keyword evidence="2" id="KW-0813">Transport</keyword>
<evidence type="ECO:0000256" key="3">
    <source>
        <dbReference type="ARBA" id="ARBA00022692"/>
    </source>
</evidence>
<gene>
    <name evidence="8" type="ORF">ACFO0G_03460</name>
</gene>
<feature type="transmembrane region" description="Helical" evidence="7">
    <location>
        <begin position="310"/>
        <end position="340"/>
    </location>
</feature>
<comment type="subcellular location">
    <subcellularLocation>
        <location evidence="1">Membrane</location>
        <topology evidence="1">Multi-pass membrane protein</topology>
    </subcellularLocation>
</comment>
<keyword evidence="3 7" id="KW-0812">Transmembrane</keyword>
<dbReference type="NCBIfam" id="NF037982">
    <property type="entry name" value="Nramp_1"/>
    <property type="match status" value="1"/>
</dbReference>
<comment type="caution">
    <text evidence="8">The sequence shown here is derived from an EMBL/GenBank/DDBJ whole genome shotgun (WGS) entry which is preliminary data.</text>
</comment>